<dbReference type="InterPro" id="IPR036640">
    <property type="entry name" value="ABC1_TM_sf"/>
</dbReference>
<accession>A0A7X0VIL0</accession>
<dbReference type="AlphaFoldDB" id="A0A7X0VIL0"/>
<dbReference type="Gene3D" id="3.40.50.300">
    <property type="entry name" value="P-loop containing nucleotide triphosphate hydrolases"/>
    <property type="match status" value="1"/>
</dbReference>
<evidence type="ECO:0000256" key="8">
    <source>
        <dbReference type="ARBA" id="ARBA00022989"/>
    </source>
</evidence>
<keyword evidence="8 10" id="KW-1133">Transmembrane helix</keyword>
<evidence type="ECO:0000256" key="4">
    <source>
        <dbReference type="ARBA" id="ARBA00022692"/>
    </source>
</evidence>
<keyword evidence="5" id="KW-0547">Nucleotide-binding</keyword>
<evidence type="ECO:0000256" key="7">
    <source>
        <dbReference type="ARBA" id="ARBA00022840"/>
    </source>
</evidence>
<keyword evidence="6" id="KW-0378">Hydrolase</keyword>
<keyword evidence="7" id="KW-0067">ATP-binding</keyword>
<comment type="caution">
    <text evidence="13">The sequence shown here is derived from an EMBL/GenBank/DDBJ whole genome shotgun (WGS) entry which is preliminary data.</text>
</comment>
<dbReference type="PANTHER" id="PTHR24221:SF654">
    <property type="entry name" value="ATP-BINDING CASSETTE SUB-FAMILY B MEMBER 6"/>
    <property type="match status" value="1"/>
</dbReference>
<dbReference type="SUPFAM" id="SSF52540">
    <property type="entry name" value="P-loop containing nucleoside triphosphate hydrolases"/>
    <property type="match status" value="1"/>
</dbReference>
<organism evidence="13 14">
    <name type="scientific">Cohnella nanjingensis</name>
    <dbReference type="NCBI Taxonomy" id="1387779"/>
    <lineage>
        <taxon>Bacteria</taxon>
        <taxon>Bacillati</taxon>
        <taxon>Bacillota</taxon>
        <taxon>Bacilli</taxon>
        <taxon>Bacillales</taxon>
        <taxon>Paenibacillaceae</taxon>
        <taxon>Cohnella</taxon>
    </lineage>
</organism>
<comment type="subcellular location">
    <subcellularLocation>
        <location evidence="1">Cell membrane</location>
        <topology evidence="1">Multi-pass membrane protein</topology>
    </subcellularLocation>
</comment>
<dbReference type="InterPro" id="IPR022515">
    <property type="entry name" value="NHPM_micro_ABC2"/>
</dbReference>
<dbReference type="InterPro" id="IPR003439">
    <property type="entry name" value="ABC_transporter-like_ATP-bd"/>
</dbReference>
<keyword evidence="9 10" id="KW-0472">Membrane</keyword>
<dbReference type="Pfam" id="PF00664">
    <property type="entry name" value="ABC_membrane"/>
    <property type="match status" value="1"/>
</dbReference>
<dbReference type="GO" id="GO:0034040">
    <property type="term" value="F:ATPase-coupled lipid transmembrane transporter activity"/>
    <property type="evidence" value="ECO:0007669"/>
    <property type="project" value="TreeGrafter"/>
</dbReference>
<evidence type="ECO:0000256" key="10">
    <source>
        <dbReference type="SAM" id="Phobius"/>
    </source>
</evidence>
<dbReference type="GO" id="GO:0140359">
    <property type="term" value="F:ABC-type transporter activity"/>
    <property type="evidence" value="ECO:0007669"/>
    <property type="project" value="InterPro"/>
</dbReference>
<evidence type="ECO:0000313" key="14">
    <source>
        <dbReference type="Proteomes" id="UP000547209"/>
    </source>
</evidence>
<dbReference type="InterPro" id="IPR017871">
    <property type="entry name" value="ABC_transporter-like_CS"/>
</dbReference>
<evidence type="ECO:0000256" key="3">
    <source>
        <dbReference type="ARBA" id="ARBA00022475"/>
    </source>
</evidence>
<protein>
    <submittedName>
        <fullName evidence="13">NHLP bacteriocin export ABC transporter permease/ATPase subunit</fullName>
    </submittedName>
</protein>
<feature type="transmembrane region" description="Helical" evidence="10">
    <location>
        <begin position="680"/>
        <end position="707"/>
    </location>
</feature>
<feature type="domain" description="ABC transmembrane type-1" evidence="12">
    <location>
        <begin position="428"/>
        <end position="705"/>
    </location>
</feature>
<dbReference type="PROSITE" id="PS50893">
    <property type="entry name" value="ABC_TRANSPORTER_2"/>
    <property type="match status" value="1"/>
</dbReference>
<evidence type="ECO:0000256" key="6">
    <source>
        <dbReference type="ARBA" id="ARBA00022807"/>
    </source>
</evidence>
<gene>
    <name evidence="13" type="ORF">H7C19_24080</name>
</gene>
<dbReference type="PROSITE" id="PS50929">
    <property type="entry name" value="ABC_TM1F"/>
    <property type="match status" value="1"/>
</dbReference>
<evidence type="ECO:0000313" key="13">
    <source>
        <dbReference type="EMBL" id="MBB6673764.1"/>
    </source>
</evidence>
<evidence type="ECO:0000259" key="11">
    <source>
        <dbReference type="PROSITE" id="PS50893"/>
    </source>
</evidence>
<feature type="domain" description="ABC transporter" evidence="11">
    <location>
        <begin position="737"/>
        <end position="969"/>
    </location>
</feature>
<sequence length="972" mass="105557">MNRSDTSELQRLFAEEGAVTEAEGNRPLIIRDEASVWMVQAGHADVFAVALHEEEVIRPRRFLFGLEPGQFLFGYDPTDAGRNGSAGILVAGSGTRLLRMDKAAWIRALSASPAIRTAAARAIEAWVLAWPALSVLAEPAEPSIDLALGVAVEAAERTTLRTAAPTWILLNEGALHWMGDDGLAIGRPGSLFPLTPASWLTAAEPSKLSVLGTLEWLERDPSVAALSAYHRLIAERLRQVHPFEEQFERERLKLKTEQDHAVMERAIRRLASVTGGSSVKTGAEPISGDALHAAASLVGEAMGIAVKPVPAHRMRRSRDPVSEIAKASGFRSRQVVLRDRWWKTDNGPLLAFLEEGDHPVALLPRGPSGYRLVHPADGTETAVTAETAAKLATVAHMFYRALPSVPLTVLDILKFGSHRTIRRDFARVTLLGIAAGLLGMCVPIASGILFDAIIPAAQRGPLLQMGLILLSITLATALFELTRAIAMLRIEGKMDGSIQAAVWDRLLQLPASFFRQFTAGDLANRANSINDIRKMLSGVAVTAIFSGIFSSFNFFLLFHYDVKLALAAASLVLVSMLATVGIGFALVRKQRVLLRLQGKLVGTVLQIINGISKFRMAAAERRAFVLWAKLFGEMKETSFQARSITNVHAVFNAIFPIAASIALFYLVANQSNGLSAGRFIAFFSAFTTFLGAMLAMSTAAVSLLNIVPLLERTKPILQSVPEVHEAMDDPGELVGGIEVRHVSFRYAADQRLVLNDLSLTIRPGEFVALVGASGCGKSSLLRLLLGFEKAESGSIYYDGQDMKSLDIRSVRSQLGVVLQHGKVMAGDIYTNIIGSSNLTHQEAWEAARMAGFDQDIQQMPMGMHTVISEGGGTLSGGQRQRMLIARALARRPKILLFDEATSALDNRTQAIVSESLDKLRATRVVIAHRLSTIRNADRIFVLDGGRVIQSGTYAELMKQEGLFLELAKRQLA</sequence>
<dbReference type="FunFam" id="3.40.50.300:FF:000299">
    <property type="entry name" value="ABC transporter ATP-binding protein/permease"/>
    <property type="match status" value="1"/>
</dbReference>
<dbReference type="SUPFAM" id="SSF90123">
    <property type="entry name" value="ABC transporter transmembrane region"/>
    <property type="match status" value="1"/>
</dbReference>
<dbReference type="Gene3D" id="1.20.1560.10">
    <property type="entry name" value="ABC transporter type 1, transmembrane domain"/>
    <property type="match status" value="1"/>
</dbReference>
<evidence type="ECO:0000256" key="5">
    <source>
        <dbReference type="ARBA" id="ARBA00022741"/>
    </source>
</evidence>
<dbReference type="GO" id="GO:0005524">
    <property type="term" value="F:ATP binding"/>
    <property type="evidence" value="ECO:0007669"/>
    <property type="project" value="UniProtKB-KW"/>
</dbReference>
<keyword evidence="4 10" id="KW-0812">Transmembrane</keyword>
<dbReference type="NCBIfam" id="TIGR03797">
    <property type="entry name" value="NHLM_micro_ABC2"/>
    <property type="match status" value="1"/>
</dbReference>
<dbReference type="Proteomes" id="UP000547209">
    <property type="component" value="Unassembled WGS sequence"/>
</dbReference>
<feature type="transmembrane region" description="Helical" evidence="10">
    <location>
        <begin position="535"/>
        <end position="558"/>
    </location>
</feature>
<feature type="transmembrane region" description="Helical" evidence="10">
    <location>
        <begin position="564"/>
        <end position="587"/>
    </location>
</feature>
<keyword evidence="14" id="KW-1185">Reference proteome</keyword>
<reference evidence="13 14" key="1">
    <citation type="submission" date="2020-08" db="EMBL/GenBank/DDBJ databases">
        <title>Cohnella phylogeny.</title>
        <authorList>
            <person name="Dunlap C."/>
        </authorList>
    </citation>
    <scope>NUCLEOTIDE SEQUENCE [LARGE SCALE GENOMIC DNA]</scope>
    <source>
        <strain evidence="13 14">DSM 28246</strain>
    </source>
</reference>
<dbReference type="GO" id="GO:0005886">
    <property type="term" value="C:plasma membrane"/>
    <property type="evidence" value="ECO:0007669"/>
    <property type="project" value="UniProtKB-SubCell"/>
</dbReference>
<dbReference type="InterPro" id="IPR039421">
    <property type="entry name" value="Type_1_exporter"/>
</dbReference>
<evidence type="ECO:0000259" key="12">
    <source>
        <dbReference type="PROSITE" id="PS50929"/>
    </source>
</evidence>
<keyword evidence="6" id="KW-0788">Thiol protease</keyword>
<proteinExistence type="predicted"/>
<feature type="transmembrane region" description="Helical" evidence="10">
    <location>
        <begin position="462"/>
        <end position="481"/>
    </location>
</feature>
<keyword evidence="6" id="KW-0645">Protease</keyword>
<feature type="transmembrane region" description="Helical" evidence="10">
    <location>
        <begin position="649"/>
        <end position="668"/>
    </location>
</feature>
<dbReference type="PROSITE" id="PS00211">
    <property type="entry name" value="ABC_TRANSPORTER_1"/>
    <property type="match status" value="1"/>
</dbReference>
<dbReference type="PANTHER" id="PTHR24221">
    <property type="entry name" value="ATP-BINDING CASSETTE SUB-FAMILY B"/>
    <property type="match status" value="1"/>
</dbReference>
<feature type="transmembrane region" description="Helical" evidence="10">
    <location>
        <begin position="428"/>
        <end position="450"/>
    </location>
</feature>
<dbReference type="Pfam" id="PF00005">
    <property type="entry name" value="ABC_tran"/>
    <property type="match status" value="1"/>
</dbReference>
<evidence type="ECO:0000256" key="2">
    <source>
        <dbReference type="ARBA" id="ARBA00022448"/>
    </source>
</evidence>
<dbReference type="InterPro" id="IPR011527">
    <property type="entry name" value="ABC1_TM_dom"/>
</dbReference>
<keyword evidence="3" id="KW-1003">Cell membrane</keyword>
<dbReference type="RefSeq" id="WP_185671617.1">
    <property type="nucleotide sequence ID" value="NZ_JACJVP010000041.1"/>
</dbReference>
<dbReference type="GO" id="GO:0016887">
    <property type="term" value="F:ATP hydrolysis activity"/>
    <property type="evidence" value="ECO:0007669"/>
    <property type="project" value="InterPro"/>
</dbReference>
<keyword evidence="2" id="KW-0813">Transport</keyword>
<dbReference type="EMBL" id="JACJVP010000041">
    <property type="protein sequence ID" value="MBB6673764.1"/>
    <property type="molecule type" value="Genomic_DNA"/>
</dbReference>
<name>A0A7X0VIL0_9BACL</name>
<dbReference type="InterPro" id="IPR003593">
    <property type="entry name" value="AAA+_ATPase"/>
</dbReference>
<evidence type="ECO:0000256" key="1">
    <source>
        <dbReference type="ARBA" id="ARBA00004651"/>
    </source>
</evidence>
<dbReference type="GO" id="GO:0008234">
    <property type="term" value="F:cysteine-type peptidase activity"/>
    <property type="evidence" value="ECO:0007669"/>
    <property type="project" value="UniProtKB-KW"/>
</dbReference>
<evidence type="ECO:0000256" key="9">
    <source>
        <dbReference type="ARBA" id="ARBA00023136"/>
    </source>
</evidence>
<dbReference type="SMART" id="SM00382">
    <property type="entry name" value="AAA"/>
    <property type="match status" value="1"/>
</dbReference>
<dbReference type="InterPro" id="IPR027417">
    <property type="entry name" value="P-loop_NTPase"/>
</dbReference>